<dbReference type="AlphaFoldDB" id="A0A4P9ZQ02"/>
<feature type="non-terminal residue" evidence="1">
    <location>
        <position position="1"/>
    </location>
</feature>
<keyword evidence="2" id="KW-1185">Reference proteome</keyword>
<evidence type="ECO:0008006" key="3">
    <source>
        <dbReference type="Google" id="ProtNLM"/>
    </source>
</evidence>
<dbReference type="Gene3D" id="2.40.40.10">
    <property type="entry name" value="RlpA-like domain"/>
    <property type="match status" value="1"/>
</dbReference>
<dbReference type="EMBL" id="ML002912">
    <property type="protein sequence ID" value="RKP35278.1"/>
    <property type="molecule type" value="Genomic_DNA"/>
</dbReference>
<dbReference type="Proteomes" id="UP000268162">
    <property type="component" value="Unassembled WGS sequence"/>
</dbReference>
<evidence type="ECO:0000313" key="1">
    <source>
        <dbReference type="EMBL" id="RKP35278.1"/>
    </source>
</evidence>
<dbReference type="InterPro" id="IPR036908">
    <property type="entry name" value="RlpA-like_sf"/>
</dbReference>
<feature type="non-terminal residue" evidence="1">
    <location>
        <position position="80"/>
    </location>
</feature>
<dbReference type="CDD" id="cd22191">
    <property type="entry name" value="DPBB_RlpA_EXP_N-like"/>
    <property type="match status" value="1"/>
</dbReference>
<name>A0A4P9ZQ02_9FUNG</name>
<gene>
    <name evidence="1" type="ORF">BJ085DRAFT_10796</name>
</gene>
<evidence type="ECO:0000313" key="2">
    <source>
        <dbReference type="Proteomes" id="UP000268162"/>
    </source>
</evidence>
<protein>
    <recommendedName>
        <fullName evidence="3">RlpA-like double-psi beta-barrel-protein domain-containing protein-containing protein</fullName>
    </recommendedName>
</protein>
<organism evidence="1 2">
    <name type="scientific">Dimargaris cristalligena</name>
    <dbReference type="NCBI Taxonomy" id="215637"/>
    <lineage>
        <taxon>Eukaryota</taxon>
        <taxon>Fungi</taxon>
        <taxon>Fungi incertae sedis</taxon>
        <taxon>Zoopagomycota</taxon>
        <taxon>Kickxellomycotina</taxon>
        <taxon>Dimargaritomycetes</taxon>
        <taxon>Dimargaritales</taxon>
        <taxon>Dimargaritaceae</taxon>
        <taxon>Dimargaris</taxon>
    </lineage>
</organism>
<accession>A0A4P9ZQ02</accession>
<dbReference type="SUPFAM" id="SSF50685">
    <property type="entry name" value="Barwin-like endoglucanases"/>
    <property type="match status" value="1"/>
</dbReference>
<reference evidence="2" key="1">
    <citation type="journal article" date="2018" name="Nat. Microbiol.">
        <title>Leveraging single-cell genomics to expand the fungal tree of life.</title>
        <authorList>
            <person name="Ahrendt S.R."/>
            <person name="Quandt C.A."/>
            <person name="Ciobanu D."/>
            <person name="Clum A."/>
            <person name="Salamov A."/>
            <person name="Andreopoulos B."/>
            <person name="Cheng J.F."/>
            <person name="Woyke T."/>
            <person name="Pelin A."/>
            <person name="Henrissat B."/>
            <person name="Reynolds N.K."/>
            <person name="Benny G.L."/>
            <person name="Smith M.E."/>
            <person name="James T.Y."/>
            <person name="Grigoriev I.V."/>
        </authorList>
    </citation>
    <scope>NUCLEOTIDE SEQUENCE [LARGE SCALE GENOMIC DNA]</scope>
    <source>
        <strain evidence="2">RSA 468</strain>
    </source>
</reference>
<proteinExistence type="predicted"/>
<sequence>GSFVQVGVGACGKSYTQDDFVVAVQPALFKTGGNPNLDPICDQYVLLQNGPKTVHARITEKCHDCAENQVVGTKAIWKAL</sequence>